<proteinExistence type="predicted"/>
<dbReference type="RefSeq" id="WP_123107563.1">
    <property type="nucleotide sequence ID" value="NZ_RIBZ01000829.1"/>
</dbReference>
<keyword evidence="7" id="KW-1185">Reference proteome</keyword>
<evidence type="ECO:0000256" key="2">
    <source>
        <dbReference type="ARBA" id="ARBA00013187"/>
    </source>
</evidence>
<dbReference type="InterPro" id="IPR050087">
    <property type="entry name" value="AON_synthase_class-II"/>
</dbReference>
<name>A0A3M8SZU9_9ACTN</name>
<protein>
    <recommendedName>
        <fullName evidence="2">8-amino-7-oxononanoate synthase</fullName>
        <ecNumber evidence="2">2.3.1.47</ecNumber>
    </recommendedName>
</protein>
<dbReference type="GO" id="GO:0008710">
    <property type="term" value="F:8-amino-7-oxononanoate synthase activity"/>
    <property type="evidence" value="ECO:0007669"/>
    <property type="project" value="UniProtKB-EC"/>
</dbReference>
<evidence type="ECO:0000313" key="7">
    <source>
        <dbReference type="Proteomes" id="UP000275401"/>
    </source>
</evidence>
<evidence type="ECO:0000313" key="6">
    <source>
        <dbReference type="EMBL" id="RNF86769.1"/>
    </source>
</evidence>
<reference evidence="6 7" key="1">
    <citation type="submission" date="2018-11" db="EMBL/GenBank/DDBJ databases">
        <title>The Potential of Streptomyces as Biocontrol Agents against the Tomato grey mould, Botrytis cinerea (Gray mold) Frontiers in Microbiology.</title>
        <authorList>
            <person name="Li D."/>
        </authorList>
    </citation>
    <scope>NUCLEOTIDE SEQUENCE [LARGE SCALE GENOMIC DNA]</scope>
    <source>
        <strain evidence="6 7">NEAU-LD23</strain>
    </source>
</reference>
<evidence type="ECO:0000256" key="1">
    <source>
        <dbReference type="ARBA" id="ARBA00001933"/>
    </source>
</evidence>
<dbReference type="EMBL" id="RIBZ01000829">
    <property type="protein sequence ID" value="RNF86769.1"/>
    <property type="molecule type" value="Genomic_DNA"/>
</dbReference>
<comment type="catalytic activity">
    <reaction evidence="4">
        <text>6-carboxyhexanoyl-[ACP] + L-alanine + H(+) = (8S)-8-amino-7-oxononanoate + holo-[ACP] + CO2</text>
        <dbReference type="Rhea" id="RHEA:42288"/>
        <dbReference type="Rhea" id="RHEA-COMP:9685"/>
        <dbReference type="Rhea" id="RHEA-COMP:9955"/>
        <dbReference type="ChEBI" id="CHEBI:15378"/>
        <dbReference type="ChEBI" id="CHEBI:16526"/>
        <dbReference type="ChEBI" id="CHEBI:57972"/>
        <dbReference type="ChEBI" id="CHEBI:64479"/>
        <dbReference type="ChEBI" id="CHEBI:78846"/>
        <dbReference type="ChEBI" id="CHEBI:149468"/>
        <dbReference type="EC" id="2.3.1.47"/>
    </reaction>
</comment>
<organism evidence="6 7">
    <name type="scientific">Streptomyces botrytidirepellens</name>
    <dbReference type="NCBI Taxonomy" id="2486417"/>
    <lineage>
        <taxon>Bacteria</taxon>
        <taxon>Bacillati</taxon>
        <taxon>Actinomycetota</taxon>
        <taxon>Actinomycetes</taxon>
        <taxon>Kitasatosporales</taxon>
        <taxon>Streptomycetaceae</taxon>
        <taxon>Streptomyces</taxon>
    </lineage>
</organism>
<dbReference type="PANTHER" id="PTHR13693">
    <property type="entry name" value="CLASS II AMINOTRANSFERASE/8-AMINO-7-OXONONANOATE SYNTHASE"/>
    <property type="match status" value="1"/>
</dbReference>
<evidence type="ECO:0000256" key="4">
    <source>
        <dbReference type="ARBA" id="ARBA00047715"/>
    </source>
</evidence>
<dbReference type="PANTHER" id="PTHR13693:SF3">
    <property type="entry name" value="LD36009P"/>
    <property type="match status" value="1"/>
</dbReference>
<dbReference type="AlphaFoldDB" id="A0A3M8SZU9"/>
<evidence type="ECO:0000259" key="5">
    <source>
        <dbReference type="Pfam" id="PF00155"/>
    </source>
</evidence>
<evidence type="ECO:0000256" key="3">
    <source>
        <dbReference type="ARBA" id="ARBA00022679"/>
    </source>
</evidence>
<dbReference type="Gene3D" id="3.40.640.10">
    <property type="entry name" value="Type I PLP-dependent aspartate aminotransferase-like (Major domain)"/>
    <property type="match status" value="1"/>
</dbReference>
<dbReference type="Pfam" id="PF00155">
    <property type="entry name" value="Aminotran_1_2"/>
    <property type="match status" value="1"/>
</dbReference>
<dbReference type="EC" id="2.3.1.47" evidence="2"/>
<dbReference type="Gene3D" id="3.90.1150.10">
    <property type="entry name" value="Aspartate Aminotransferase, domain 1"/>
    <property type="match status" value="1"/>
</dbReference>
<dbReference type="InterPro" id="IPR004839">
    <property type="entry name" value="Aminotransferase_I/II_large"/>
</dbReference>
<dbReference type="GO" id="GO:0008483">
    <property type="term" value="F:transaminase activity"/>
    <property type="evidence" value="ECO:0007669"/>
    <property type="project" value="UniProtKB-KW"/>
</dbReference>
<dbReference type="SUPFAM" id="SSF53383">
    <property type="entry name" value="PLP-dependent transferases"/>
    <property type="match status" value="1"/>
</dbReference>
<dbReference type="Proteomes" id="UP000275401">
    <property type="component" value="Unassembled WGS sequence"/>
</dbReference>
<dbReference type="GO" id="GO:0030170">
    <property type="term" value="F:pyridoxal phosphate binding"/>
    <property type="evidence" value="ECO:0007669"/>
    <property type="project" value="InterPro"/>
</dbReference>
<keyword evidence="3 6" id="KW-0808">Transferase</keyword>
<comment type="cofactor">
    <cofactor evidence="1">
        <name>pyridoxal 5'-phosphate</name>
        <dbReference type="ChEBI" id="CHEBI:597326"/>
    </cofactor>
</comment>
<gene>
    <name evidence="6" type="ORF">EEJ42_42950</name>
</gene>
<keyword evidence="6" id="KW-0032">Aminotransferase</keyword>
<feature type="domain" description="Aminotransferase class I/classII large" evidence="5">
    <location>
        <begin position="43"/>
        <end position="376"/>
    </location>
</feature>
<accession>A0A3M8SZU9</accession>
<dbReference type="InterPro" id="IPR015424">
    <property type="entry name" value="PyrdxlP-dep_Trfase"/>
</dbReference>
<comment type="caution">
    <text evidence="6">The sequence shown here is derived from an EMBL/GenBank/DDBJ whole genome shotgun (WGS) entry which is preliminary data.</text>
</comment>
<dbReference type="InterPro" id="IPR015422">
    <property type="entry name" value="PyrdxlP-dep_Trfase_small"/>
</dbReference>
<dbReference type="InterPro" id="IPR015421">
    <property type="entry name" value="PyrdxlP-dep_Trfase_major"/>
</dbReference>
<sequence length="398" mass="41520">MDLLEKCRTYTRADEARDVGLYPYYPVFQGPVDGGRAVLEGAEVLMLGSNNYRALSSSPQVIGAAQDAIALYGTSATGSRLLSGNLDLHEELEADLAGFFGYEAALVFATGYMTNLGVVSALAGSGDQVYLDEKAHASLVDGARLAKASGAVVERFGHNDPGDLARQLAAAPTRSVLVATDGVFSLEGSLAPVAELVAVCEEYGATLLVDDAHGVGVFGRGRGVIEQAGMQGRVPLMTLTFSTSLASQGGAVLADAKTIDFLRHTSRPQIFSAGLSPADTAAAHASLREIRRGAEAEPDALMAAEHLRRALDALGFDVAGGSSPVIPVRFPDESAMLAAQRVLVDHGVYTSAVLPPVCEGYQLRIACTDAQSPDALEAAIGVFASVREALLPRYRPAA</sequence>